<gene>
    <name evidence="1" type="ORF">CUN48_10130</name>
</gene>
<evidence type="ECO:0008006" key="3">
    <source>
        <dbReference type="Google" id="ProtNLM"/>
    </source>
</evidence>
<dbReference type="AlphaFoldDB" id="A0A2M8QBJ0"/>
<proteinExistence type="predicted"/>
<dbReference type="EMBL" id="PGTN01000064">
    <property type="protein sequence ID" value="PJF47162.1"/>
    <property type="molecule type" value="Genomic_DNA"/>
</dbReference>
<reference evidence="1 2" key="1">
    <citation type="submission" date="2017-11" db="EMBL/GenBank/DDBJ databases">
        <title>Evolution of Phototrophy in the Chloroflexi Phylum Driven by Horizontal Gene Transfer.</title>
        <authorList>
            <person name="Ward L.M."/>
            <person name="Hemp J."/>
            <person name="Shih P.M."/>
            <person name="Mcglynn S.E."/>
            <person name="Fischer W."/>
        </authorList>
    </citation>
    <scope>NUCLEOTIDE SEQUENCE [LARGE SCALE GENOMIC DNA]</scope>
    <source>
        <strain evidence="1">JP3_7</strain>
    </source>
</reference>
<comment type="caution">
    <text evidence="1">The sequence shown here is derived from an EMBL/GenBank/DDBJ whole genome shotgun (WGS) entry which is preliminary data.</text>
</comment>
<dbReference type="Proteomes" id="UP000230790">
    <property type="component" value="Unassembled WGS sequence"/>
</dbReference>
<organism evidence="1 2">
    <name type="scientific">Candidatus Thermofonsia Clade 3 bacterium</name>
    <dbReference type="NCBI Taxonomy" id="2364212"/>
    <lineage>
        <taxon>Bacteria</taxon>
        <taxon>Bacillati</taxon>
        <taxon>Chloroflexota</taxon>
        <taxon>Candidatus Thermofontia</taxon>
        <taxon>Candidatus Thermofonsia Clade 3</taxon>
    </lineage>
</organism>
<protein>
    <recommendedName>
        <fullName evidence="3">Zinc-ribbon domain-containing protein</fullName>
    </recommendedName>
</protein>
<name>A0A2M8QBJ0_9CHLR</name>
<evidence type="ECO:0000313" key="1">
    <source>
        <dbReference type="EMBL" id="PJF47162.1"/>
    </source>
</evidence>
<accession>A0A2M8QBJ0</accession>
<sequence length="160" mass="17446">MLSLGTLLLGLALLIIVALVVALPLFDRKTPAIELPSRREALAQERRAVISAIRELDFDYHTGKISAEDYKRLREARVARGAQILRELAELADEHGATDVEAEIEAQVARLRKVATSDGRAPARAVCPSCSRVVGADDKFCSQCGRRLQPRQSEAVASAE</sequence>
<evidence type="ECO:0000313" key="2">
    <source>
        <dbReference type="Proteomes" id="UP000230790"/>
    </source>
</evidence>